<dbReference type="GO" id="GO:0018845">
    <property type="term" value="F:2-hydroxychromene-2-carboxylate isomerase activity"/>
    <property type="evidence" value="ECO:0007669"/>
    <property type="project" value="UniProtKB-UniRule"/>
</dbReference>
<dbReference type="GO" id="GO:0004364">
    <property type="term" value="F:glutathione transferase activity"/>
    <property type="evidence" value="ECO:0007669"/>
    <property type="project" value="TreeGrafter"/>
</dbReference>
<evidence type="ECO:0000256" key="2">
    <source>
        <dbReference type="PIRSR" id="PIRSR006386-1"/>
    </source>
</evidence>
<dbReference type="CDD" id="cd03022">
    <property type="entry name" value="DsbA_HCCA_Iso"/>
    <property type="match status" value="1"/>
</dbReference>
<dbReference type="AlphaFoldDB" id="A0A179BGT1"/>
<dbReference type="GO" id="GO:1901170">
    <property type="term" value="P:naphthalene catabolic process"/>
    <property type="evidence" value="ECO:0007669"/>
    <property type="project" value="InterPro"/>
</dbReference>
<feature type="active site" description="Nucleophile" evidence="2">
    <location>
        <position position="12"/>
    </location>
</feature>
<dbReference type="InterPro" id="IPR051924">
    <property type="entry name" value="GST_Kappa/NadH"/>
</dbReference>
<organism evidence="4">
    <name type="scientific">Rhizobium leguminosarum</name>
    <dbReference type="NCBI Taxonomy" id="384"/>
    <lineage>
        <taxon>Bacteria</taxon>
        <taxon>Pseudomonadati</taxon>
        <taxon>Pseudomonadota</taxon>
        <taxon>Alphaproteobacteria</taxon>
        <taxon>Hyphomicrobiales</taxon>
        <taxon>Rhizobiaceae</taxon>
        <taxon>Rhizobium/Agrobacterium group</taxon>
        <taxon>Rhizobium</taxon>
    </lineage>
</organism>
<dbReference type="PIRSF" id="PIRSF006386">
    <property type="entry name" value="HCCAis_GSTk"/>
    <property type="match status" value="1"/>
</dbReference>
<dbReference type="InterPro" id="IPR036249">
    <property type="entry name" value="Thioredoxin-like_sf"/>
</dbReference>
<accession>A0A179BGT1</accession>
<evidence type="ECO:0000313" key="4">
    <source>
        <dbReference type="EMBL" id="OAP90898.1"/>
    </source>
</evidence>
<proteinExistence type="inferred from homology"/>
<evidence type="ECO:0000256" key="1">
    <source>
        <dbReference type="PIRNR" id="PIRNR006386"/>
    </source>
</evidence>
<sequence length="194" mass="21091">MRTLDFYFDYRSPYSFLALSQVRKMDVEIAFHPLEIGDLMKQVGNVPTSITCAPKGRYVMTDIQRWAVHYGVSLNWHPQLLEIDASRLLRATLVAGQLGAMPAAVEAIFNAIWSAPAPLATAAEVAAVLGAAGLDAEELAERMDEPAAQDLLDEATANAVSRGVFGAPTLFVGDEMFFGNDRLHFVQGHLARAA</sequence>
<dbReference type="SUPFAM" id="SSF52833">
    <property type="entry name" value="Thioredoxin-like"/>
    <property type="match status" value="1"/>
</dbReference>
<comment type="similarity">
    <text evidence="1">Belongs to the GST superfamily. NadH family.</text>
</comment>
<dbReference type="InterPro" id="IPR001853">
    <property type="entry name" value="DSBA-like_thioredoxin_dom"/>
</dbReference>
<dbReference type="EMBL" id="LWBS01000415">
    <property type="protein sequence ID" value="OAP90898.1"/>
    <property type="molecule type" value="Genomic_DNA"/>
</dbReference>
<dbReference type="GO" id="GO:0004602">
    <property type="term" value="F:glutathione peroxidase activity"/>
    <property type="evidence" value="ECO:0007669"/>
    <property type="project" value="TreeGrafter"/>
</dbReference>
<protein>
    <recommendedName>
        <fullName evidence="1">2-hydroxychromene-2-carboxylate isomerase</fullName>
        <ecNumber evidence="1">5.99.1.4</ecNumber>
    </recommendedName>
</protein>
<name>A0A179BGT1_RHILE</name>
<dbReference type="EC" id="5.99.1.4" evidence="1"/>
<comment type="caution">
    <text evidence="4">The sequence shown here is derived from an EMBL/GenBank/DDBJ whole genome shotgun (WGS) entry which is preliminary data.</text>
</comment>
<dbReference type="Pfam" id="PF01323">
    <property type="entry name" value="DSBA"/>
    <property type="match status" value="1"/>
</dbReference>
<dbReference type="PANTHER" id="PTHR42943">
    <property type="entry name" value="GLUTATHIONE S-TRANSFERASE KAPPA"/>
    <property type="match status" value="1"/>
</dbReference>
<dbReference type="PANTHER" id="PTHR42943:SF2">
    <property type="entry name" value="GLUTATHIONE S-TRANSFERASE KAPPA 1"/>
    <property type="match status" value="1"/>
</dbReference>
<gene>
    <name evidence="4" type="ORF">A4U53_28765</name>
</gene>
<dbReference type="InterPro" id="IPR044087">
    <property type="entry name" value="NahD-like"/>
</dbReference>
<reference evidence="4" key="1">
    <citation type="submission" date="2016-04" db="EMBL/GenBank/DDBJ databases">
        <title>Fast-growing isolate from the root nodules of Vavilovia formosa.</title>
        <authorList>
            <person name="Kimeklis A."/>
            <person name="Safronova V."/>
            <person name="Belimov A."/>
            <person name="Andronov E."/>
        </authorList>
    </citation>
    <scope>NUCLEOTIDE SEQUENCE [LARGE SCALE GENOMIC DNA]</scope>
    <source>
        <strain evidence="4">Vaf-46</strain>
    </source>
</reference>
<dbReference type="GO" id="GO:0006749">
    <property type="term" value="P:glutathione metabolic process"/>
    <property type="evidence" value="ECO:0007669"/>
    <property type="project" value="TreeGrafter"/>
</dbReference>
<dbReference type="Gene3D" id="3.40.30.10">
    <property type="entry name" value="Glutaredoxin"/>
    <property type="match status" value="1"/>
</dbReference>
<comment type="catalytic activity">
    <reaction evidence="1">
        <text>2-hydroxychromene-2-carboxylate = (3E)-4-(2-hydroxyphenyl)-2-oxobut-3-enoate</text>
        <dbReference type="Rhea" id="RHEA:27401"/>
        <dbReference type="ChEBI" id="CHEBI:59350"/>
        <dbReference type="ChEBI" id="CHEBI:59353"/>
        <dbReference type="EC" id="5.99.1.4"/>
    </reaction>
</comment>
<feature type="domain" description="DSBA-like thioredoxin" evidence="3">
    <location>
        <begin position="3"/>
        <end position="190"/>
    </location>
</feature>
<evidence type="ECO:0000259" key="3">
    <source>
        <dbReference type="Pfam" id="PF01323"/>
    </source>
</evidence>
<keyword evidence="1 4" id="KW-0413">Isomerase</keyword>
<dbReference type="InterPro" id="IPR014440">
    <property type="entry name" value="HCCAis_GSTk"/>
</dbReference>